<evidence type="ECO:0000313" key="11">
    <source>
        <dbReference type="WBParaSite" id="HNAJ_0001187801-mRNA-1"/>
    </source>
</evidence>
<name>A0A0R3TVM2_RODNA</name>
<dbReference type="InterPro" id="IPR004838">
    <property type="entry name" value="NHTrfase_class1_PyrdxlP-BS"/>
</dbReference>
<evidence type="ECO:0000256" key="1">
    <source>
        <dbReference type="ARBA" id="ARBA00001933"/>
    </source>
</evidence>
<dbReference type="PRINTS" id="PR00799">
    <property type="entry name" value="TRANSAMINASE"/>
</dbReference>
<dbReference type="OrthoDB" id="6752799at2759"/>
<feature type="domain" description="Aminotransferase class I/classII large" evidence="8">
    <location>
        <begin position="33"/>
        <end position="399"/>
    </location>
</feature>
<dbReference type="InterPro" id="IPR015421">
    <property type="entry name" value="PyrdxlP-dep_Trfase_major"/>
</dbReference>
<dbReference type="GO" id="GO:0004069">
    <property type="term" value="F:L-aspartate:2-oxoglutarate aminotransferase activity"/>
    <property type="evidence" value="ECO:0007669"/>
    <property type="project" value="UniProtKB-EC"/>
</dbReference>
<dbReference type="PANTHER" id="PTHR11879">
    <property type="entry name" value="ASPARTATE AMINOTRANSFERASE"/>
    <property type="match status" value="1"/>
</dbReference>
<accession>A0A0R3TVM2</accession>
<evidence type="ECO:0000313" key="10">
    <source>
        <dbReference type="Proteomes" id="UP000278807"/>
    </source>
</evidence>
<dbReference type="CDD" id="cd00609">
    <property type="entry name" value="AAT_like"/>
    <property type="match status" value="1"/>
</dbReference>
<protein>
    <recommendedName>
        <fullName evidence="7">Aspartate aminotransferase</fullName>
        <ecNumber evidence="7">2.6.1.1</ecNumber>
    </recommendedName>
</protein>
<dbReference type="PANTHER" id="PTHR11879:SF55">
    <property type="entry name" value="GLUTAMATE OXALOACETATE TRANSAMINASE 1, ISOFORM B"/>
    <property type="match status" value="1"/>
</dbReference>
<sequence>MTSGSLFCNIEQAPIIEAAALFDQCKTDPFPYKVNLTLGVFRDFDDKAVKIPVVKKLEILMANDDSLNKDYLPIIGRESFCNAGVRLLLGNEHPSWLSKMANGVQTIGGSGAVFLAARFLNRFLGYKTAYISKPSWPSHMGIFSSEGYTVKEYRYWDSVNQSLDIEGLLSDLKDAEENCVVVLHACAHNPTGMDLTEDQWLKVLDIVKERNLFPVFDIAYQGFASGDLDKDAWPIREFLNHGLELFAAQSFSKNFGLYNERVGNLVFVTKDAEATARVKSQLLVLVRYVWSNPANHGSHIVNTVLNDPELYEEWRQNLSEMVQRIIKTRAQFHAKMKALGTPGKWDNVITQRGMFSYTGLTREQTNHLREKYHIYLTGDGRMNMCGLNASNMDYVVNAFHETITGQSAANPTTTNGFGDH</sequence>
<dbReference type="EMBL" id="UZAE01013846">
    <property type="protein sequence ID" value="VDO11575.1"/>
    <property type="molecule type" value="Genomic_DNA"/>
</dbReference>
<evidence type="ECO:0000256" key="2">
    <source>
        <dbReference type="ARBA" id="ARBA00007441"/>
    </source>
</evidence>
<evidence type="ECO:0000256" key="6">
    <source>
        <dbReference type="ARBA" id="ARBA00022898"/>
    </source>
</evidence>
<reference evidence="9 10" key="2">
    <citation type="submission" date="2018-11" db="EMBL/GenBank/DDBJ databases">
        <authorList>
            <consortium name="Pathogen Informatics"/>
        </authorList>
    </citation>
    <scope>NUCLEOTIDE SEQUENCE [LARGE SCALE GENOMIC DNA]</scope>
</reference>
<dbReference type="PROSITE" id="PS00105">
    <property type="entry name" value="AA_TRANSFER_CLASS_1"/>
    <property type="match status" value="1"/>
</dbReference>
<dbReference type="NCBIfam" id="NF006719">
    <property type="entry name" value="PRK09257.1"/>
    <property type="match status" value="1"/>
</dbReference>
<dbReference type="InterPro" id="IPR004839">
    <property type="entry name" value="Aminotransferase_I/II_large"/>
</dbReference>
<dbReference type="Gene3D" id="3.40.640.10">
    <property type="entry name" value="Type I PLP-dependent aspartate aminotransferase-like (Major domain)"/>
    <property type="match status" value="1"/>
</dbReference>
<comment type="miscellaneous">
    <text evidence="7">In eukaryotes there are cytoplasmic, mitochondrial and chloroplastic isozymes.</text>
</comment>
<comment type="catalytic activity">
    <reaction evidence="7">
        <text>L-aspartate + 2-oxoglutarate = oxaloacetate + L-glutamate</text>
        <dbReference type="Rhea" id="RHEA:21824"/>
        <dbReference type="ChEBI" id="CHEBI:16452"/>
        <dbReference type="ChEBI" id="CHEBI:16810"/>
        <dbReference type="ChEBI" id="CHEBI:29985"/>
        <dbReference type="ChEBI" id="CHEBI:29991"/>
        <dbReference type="EC" id="2.6.1.1"/>
    </reaction>
</comment>
<evidence type="ECO:0000259" key="8">
    <source>
        <dbReference type="Pfam" id="PF00155"/>
    </source>
</evidence>
<comment type="subunit">
    <text evidence="3 7">Homodimer.</text>
</comment>
<comment type="cofactor">
    <cofactor evidence="1">
        <name>pyridoxal 5'-phosphate</name>
        <dbReference type="ChEBI" id="CHEBI:597326"/>
    </cofactor>
</comment>
<proteinExistence type="inferred from homology"/>
<dbReference type="STRING" id="102285.A0A0R3TVM2"/>
<keyword evidence="4 7" id="KW-0032">Aminotransferase</keyword>
<dbReference type="Pfam" id="PF00155">
    <property type="entry name" value="Aminotran_1_2"/>
    <property type="match status" value="1"/>
</dbReference>
<dbReference type="FunFam" id="3.40.640.10:FF:000066">
    <property type="entry name" value="Aspartate aminotransferase"/>
    <property type="match status" value="1"/>
</dbReference>
<dbReference type="GO" id="GO:0005829">
    <property type="term" value="C:cytosol"/>
    <property type="evidence" value="ECO:0007669"/>
    <property type="project" value="TreeGrafter"/>
</dbReference>
<dbReference type="InterPro" id="IPR015422">
    <property type="entry name" value="PyrdxlP-dep_Trfase_small"/>
</dbReference>
<dbReference type="AlphaFoldDB" id="A0A0R3TVM2"/>
<evidence type="ECO:0000256" key="5">
    <source>
        <dbReference type="ARBA" id="ARBA00022679"/>
    </source>
</evidence>
<evidence type="ECO:0000313" key="9">
    <source>
        <dbReference type="EMBL" id="VDO11575.1"/>
    </source>
</evidence>
<dbReference type="WBParaSite" id="HNAJ_0001187801-mRNA-1">
    <property type="protein sequence ID" value="HNAJ_0001187801-mRNA-1"/>
    <property type="gene ID" value="HNAJ_0001187801"/>
</dbReference>
<evidence type="ECO:0000256" key="7">
    <source>
        <dbReference type="RuleBase" id="RU000480"/>
    </source>
</evidence>
<reference evidence="11" key="1">
    <citation type="submission" date="2017-02" db="UniProtKB">
        <authorList>
            <consortium name="WormBaseParasite"/>
        </authorList>
    </citation>
    <scope>IDENTIFICATION</scope>
</reference>
<evidence type="ECO:0000256" key="4">
    <source>
        <dbReference type="ARBA" id="ARBA00022576"/>
    </source>
</evidence>
<keyword evidence="6" id="KW-0663">Pyridoxal phosphate</keyword>
<dbReference type="Proteomes" id="UP000278807">
    <property type="component" value="Unassembled WGS sequence"/>
</dbReference>
<evidence type="ECO:0000256" key="3">
    <source>
        <dbReference type="ARBA" id="ARBA00011738"/>
    </source>
</evidence>
<dbReference type="InterPro" id="IPR000796">
    <property type="entry name" value="Asp_trans"/>
</dbReference>
<dbReference type="SUPFAM" id="SSF53383">
    <property type="entry name" value="PLP-dependent transferases"/>
    <property type="match status" value="1"/>
</dbReference>
<dbReference type="EC" id="2.6.1.1" evidence="7"/>
<dbReference type="GO" id="GO:0030170">
    <property type="term" value="F:pyridoxal phosphate binding"/>
    <property type="evidence" value="ECO:0007669"/>
    <property type="project" value="InterPro"/>
</dbReference>
<dbReference type="GO" id="GO:0006532">
    <property type="term" value="P:aspartate biosynthetic process"/>
    <property type="evidence" value="ECO:0007669"/>
    <property type="project" value="TreeGrafter"/>
</dbReference>
<comment type="similarity">
    <text evidence="2">Belongs to the class-I pyridoxal-phosphate-dependent aminotransferase family.</text>
</comment>
<dbReference type="Gene3D" id="3.90.1150.10">
    <property type="entry name" value="Aspartate Aminotransferase, domain 1"/>
    <property type="match status" value="1"/>
</dbReference>
<keyword evidence="5 7" id="KW-0808">Transferase</keyword>
<organism evidence="11">
    <name type="scientific">Rodentolepis nana</name>
    <name type="common">Dwarf tapeworm</name>
    <name type="synonym">Hymenolepis nana</name>
    <dbReference type="NCBI Taxonomy" id="102285"/>
    <lineage>
        <taxon>Eukaryota</taxon>
        <taxon>Metazoa</taxon>
        <taxon>Spiralia</taxon>
        <taxon>Lophotrochozoa</taxon>
        <taxon>Platyhelminthes</taxon>
        <taxon>Cestoda</taxon>
        <taxon>Eucestoda</taxon>
        <taxon>Cyclophyllidea</taxon>
        <taxon>Hymenolepididae</taxon>
        <taxon>Rodentolepis</taxon>
    </lineage>
</organism>
<keyword evidence="10" id="KW-1185">Reference proteome</keyword>
<dbReference type="InterPro" id="IPR015424">
    <property type="entry name" value="PyrdxlP-dep_Trfase"/>
</dbReference>
<gene>
    <name evidence="9" type="ORF">HNAJ_LOCUS11867</name>
</gene>